<reference evidence="3 4" key="1">
    <citation type="submission" date="2014-06" db="EMBL/GenBank/DDBJ databases">
        <authorList>
            <person name="Ju J."/>
            <person name="Zhang J."/>
        </authorList>
    </citation>
    <scope>NUCLEOTIDE SEQUENCE [LARGE SCALE GENOMIC DNA]</scope>
    <source>
        <strain evidence="3">DmW_045</strain>
    </source>
</reference>
<feature type="signal peptide" evidence="2">
    <location>
        <begin position="1"/>
        <end position="30"/>
    </location>
</feature>
<organism evidence="3 4">
    <name type="scientific">Acetobacter orientalis</name>
    <dbReference type="NCBI Taxonomy" id="146474"/>
    <lineage>
        <taxon>Bacteria</taxon>
        <taxon>Pseudomonadati</taxon>
        <taxon>Pseudomonadota</taxon>
        <taxon>Alphaproteobacteria</taxon>
        <taxon>Acetobacterales</taxon>
        <taxon>Acetobacteraceae</taxon>
        <taxon>Acetobacter</taxon>
    </lineage>
</organism>
<dbReference type="Proteomes" id="UP000194639">
    <property type="component" value="Unassembled WGS sequence"/>
</dbReference>
<protein>
    <submittedName>
        <fullName evidence="3">Uncharacterized protein</fullName>
    </submittedName>
</protein>
<dbReference type="GeneID" id="76204050"/>
<comment type="caution">
    <text evidence="3">The sequence shown here is derived from an EMBL/GenBank/DDBJ whole genome shotgun (WGS) entry which is preliminary data.</text>
</comment>
<keyword evidence="2" id="KW-0732">Signal</keyword>
<proteinExistence type="predicted"/>
<feature type="region of interest" description="Disordered" evidence="1">
    <location>
        <begin position="30"/>
        <end position="59"/>
    </location>
</feature>
<dbReference type="EMBL" id="JOMO01000007">
    <property type="protein sequence ID" value="OUI84932.1"/>
    <property type="molecule type" value="Genomic_DNA"/>
</dbReference>
<evidence type="ECO:0000313" key="3">
    <source>
        <dbReference type="EMBL" id="OUI84932.1"/>
    </source>
</evidence>
<evidence type="ECO:0000256" key="2">
    <source>
        <dbReference type="SAM" id="SignalP"/>
    </source>
</evidence>
<name>A0A252A5R2_9PROT</name>
<gene>
    <name evidence="3" type="ORF">HK12_13410</name>
</gene>
<dbReference type="AlphaFoldDB" id="A0A252A5R2"/>
<sequence length="128" mass="14230">MAYRVRKGCFLMMGFLALATPIVAAHPVMAADDEGGGDGDEEGHKGPDMHKLAAKPPLPRAHKDFSKFRYVPQGDKIKEQADANRLFFWTPDGKPDGYAQRRGSNIIYYDAQGKAIRVQRLQPGELED</sequence>
<accession>A0A252A5R2</accession>
<evidence type="ECO:0000256" key="1">
    <source>
        <dbReference type="SAM" id="MobiDB-lite"/>
    </source>
</evidence>
<dbReference type="RefSeq" id="WP_052946371.1">
    <property type="nucleotide sequence ID" value="NZ_BAMX01000014.1"/>
</dbReference>
<feature type="compositionally biased region" description="Basic and acidic residues" evidence="1">
    <location>
        <begin position="42"/>
        <end position="51"/>
    </location>
</feature>
<feature type="compositionally biased region" description="Acidic residues" evidence="1">
    <location>
        <begin position="31"/>
        <end position="41"/>
    </location>
</feature>
<evidence type="ECO:0000313" key="4">
    <source>
        <dbReference type="Proteomes" id="UP000194639"/>
    </source>
</evidence>
<feature type="chain" id="PRO_5015075982" evidence="2">
    <location>
        <begin position="31"/>
        <end position="128"/>
    </location>
</feature>